<dbReference type="GO" id="GO:0008146">
    <property type="term" value="F:sulfotransferase activity"/>
    <property type="evidence" value="ECO:0007669"/>
    <property type="project" value="InterPro"/>
</dbReference>
<comment type="caution">
    <text evidence="11">The sequence shown here is derived from an EMBL/GenBank/DDBJ whole genome shotgun (WGS) entry which is preliminary data.</text>
</comment>
<sequence length="754" mass="87519">MIEKPRVRRIAGRKGPAVVKKCCGKMVEILYTQILVAIAVCVLFSIYKSTQVILPDNHKVEADRVVRSKEAQLREAALERLAREAAEYENDDEYSGGGGQNSPNQNSEKDFSALAGKVPNGVNQRRKDGTGYILMKEETEVKTANPAYAGYLVQPGDFIYQNLPGESAPIVMEDYRLIFFAQAKVGCTVWKLLFRRMMGIEKWRNQQGGLPHVRPKNGLKYLDDYNISYASHIMQSPHWTRAIFLRDPKERFLSAYLDKAVESTLFVDTCCNRKRQVHCNPAPPALHEFMAAIHNCKDSHWDPQSERMETKYWKYLNFIGHLETVQQDAKRLLRKIGAWEQYGKNGWGKNETSAIFESADGTHHANNAKSKLQEYLYPELEQEVEEFYEDDYNNKLFNFTISKKYKDGAIRTAVDHASLNLPLVEPRDWIYRKSKFHGEASPIVLEKYKLVFFAIPYVAENEFKQLFRRMQGCEDWKTQKYEKKNHDAINKGLVFLRDYNLTRASEIMTDPNWTRAIFVRDPKERFALAYTMTAVRQRSLLHHICCTVMPRLFCLKGTRTKDLVDAPNSTEFLRGIHTCKSTHWDPMTQRMSAMRRMGLHVLQKRAFDHEKHFVHNKYWNYINFVGNVDTGYQDAKAMLERLGDGLWQQFGASGWAETPEEAKTFHDSFLKTSSFLKHELNTKTKVSKVIIDPAMERTIEVLYNKDYNSPWFNLTKKKLFSSIGSTFLKEAEILREQMNVIRQETSKKANAREW</sequence>
<reference evidence="11" key="1">
    <citation type="submission" date="2020-06" db="EMBL/GenBank/DDBJ databases">
        <authorList>
            <consortium name="Plant Systems Biology data submission"/>
        </authorList>
    </citation>
    <scope>NUCLEOTIDE SEQUENCE</scope>
    <source>
        <strain evidence="11">D6</strain>
    </source>
</reference>
<evidence type="ECO:0000256" key="1">
    <source>
        <dbReference type="ARBA" id="ARBA00004323"/>
    </source>
</evidence>
<keyword evidence="12" id="KW-1185">Reference proteome</keyword>
<dbReference type="AlphaFoldDB" id="A0A9N8EAE9"/>
<dbReference type="PANTHER" id="PTHR12137">
    <property type="entry name" value="CARBOHYDRATE SULFOTRANSFERASE"/>
    <property type="match status" value="1"/>
</dbReference>
<evidence type="ECO:0000256" key="7">
    <source>
        <dbReference type="ARBA" id="ARBA00023136"/>
    </source>
</evidence>
<protein>
    <submittedName>
        <fullName evidence="11">Carbohydrate</fullName>
    </submittedName>
</protein>
<evidence type="ECO:0000256" key="4">
    <source>
        <dbReference type="ARBA" id="ARBA00022692"/>
    </source>
</evidence>
<organism evidence="11 12">
    <name type="scientific">Seminavis robusta</name>
    <dbReference type="NCBI Taxonomy" id="568900"/>
    <lineage>
        <taxon>Eukaryota</taxon>
        <taxon>Sar</taxon>
        <taxon>Stramenopiles</taxon>
        <taxon>Ochrophyta</taxon>
        <taxon>Bacillariophyta</taxon>
        <taxon>Bacillariophyceae</taxon>
        <taxon>Bacillariophycidae</taxon>
        <taxon>Naviculales</taxon>
        <taxon>Naviculaceae</taxon>
        <taxon>Seminavis</taxon>
    </lineage>
</organism>
<evidence type="ECO:0000256" key="10">
    <source>
        <dbReference type="SAM" id="Phobius"/>
    </source>
</evidence>
<comment type="similarity">
    <text evidence="2">Belongs to the sulfotransferase 2 family.</text>
</comment>
<dbReference type="OrthoDB" id="206904at2759"/>
<feature type="region of interest" description="Disordered" evidence="9">
    <location>
        <begin position="88"/>
        <end position="111"/>
    </location>
</feature>
<dbReference type="EMBL" id="CAICTM010000859">
    <property type="protein sequence ID" value="CAB9517487.1"/>
    <property type="molecule type" value="Genomic_DNA"/>
</dbReference>
<dbReference type="GO" id="GO:0000139">
    <property type="term" value="C:Golgi membrane"/>
    <property type="evidence" value="ECO:0007669"/>
    <property type="project" value="UniProtKB-SubCell"/>
</dbReference>
<dbReference type="InterPro" id="IPR018011">
    <property type="entry name" value="Carb_sulfotrans_8-10"/>
</dbReference>
<evidence type="ECO:0000256" key="8">
    <source>
        <dbReference type="ARBA" id="ARBA00023180"/>
    </source>
</evidence>
<dbReference type="Proteomes" id="UP001153069">
    <property type="component" value="Unassembled WGS sequence"/>
</dbReference>
<comment type="subcellular location">
    <subcellularLocation>
        <location evidence="1">Golgi apparatus membrane</location>
        <topology evidence="1">Single-pass type II membrane protein</topology>
    </subcellularLocation>
</comment>
<evidence type="ECO:0000256" key="9">
    <source>
        <dbReference type="SAM" id="MobiDB-lite"/>
    </source>
</evidence>
<keyword evidence="4 10" id="KW-0812">Transmembrane</keyword>
<evidence type="ECO:0000256" key="6">
    <source>
        <dbReference type="ARBA" id="ARBA00023034"/>
    </source>
</evidence>
<gene>
    <name evidence="11" type="ORF">SEMRO_860_G212100.1</name>
</gene>
<dbReference type="GO" id="GO:0016051">
    <property type="term" value="P:carbohydrate biosynthetic process"/>
    <property type="evidence" value="ECO:0007669"/>
    <property type="project" value="InterPro"/>
</dbReference>
<evidence type="ECO:0000256" key="5">
    <source>
        <dbReference type="ARBA" id="ARBA00022989"/>
    </source>
</evidence>
<proteinExistence type="inferred from homology"/>
<dbReference type="Pfam" id="PF03567">
    <property type="entry name" value="Sulfotransfer_2"/>
    <property type="match status" value="2"/>
</dbReference>
<keyword evidence="6" id="KW-0333">Golgi apparatus</keyword>
<feature type="transmembrane region" description="Helical" evidence="10">
    <location>
        <begin position="29"/>
        <end position="47"/>
    </location>
</feature>
<evidence type="ECO:0000256" key="2">
    <source>
        <dbReference type="ARBA" id="ARBA00006339"/>
    </source>
</evidence>
<dbReference type="PANTHER" id="PTHR12137:SF54">
    <property type="entry name" value="CARBOHYDRATE SULFOTRANSFERASE"/>
    <property type="match status" value="1"/>
</dbReference>
<keyword evidence="7 10" id="KW-0472">Membrane</keyword>
<evidence type="ECO:0000313" key="12">
    <source>
        <dbReference type="Proteomes" id="UP001153069"/>
    </source>
</evidence>
<keyword evidence="3" id="KW-0808">Transferase</keyword>
<accession>A0A9N8EAE9</accession>
<keyword evidence="8" id="KW-0325">Glycoprotein</keyword>
<evidence type="ECO:0000313" key="11">
    <source>
        <dbReference type="EMBL" id="CAB9517487.1"/>
    </source>
</evidence>
<keyword evidence="5 10" id="KW-1133">Transmembrane helix</keyword>
<name>A0A9N8EAE9_9STRA</name>
<evidence type="ECO:0000256" key="3">
    <source>
        <dbReference type="ARBA" id="ARBA00022679"/>
    </source>
</evidence>
<dbReference type="InterPro" id="IPR005331">
    <property type="entry name" value="Sulfotransferase"/>
</dbReference>